<feature type="compositionally biased region" description="Polar residues" evidence="2">
    <location>
        <begin position="704"/>
        <end position="718"/>
    </location>
</feature>
<dbReference type="RefSeq" id="XP_021104781.1">
    <property type="nucleotide sequence ID" value="XM_021249122.1"/>
</dbReference>
<evidence type="ECO:0000313" key="6">
    <source>
        <dbReference type="RefSeq" id="XP_021104781.1"/>
    </source>
</evidence>
<dbReference type="GeneID" id="101722319"/>
<dbReference type="GO" id="GO:0005576">
    <property type="term" value="C:extracellular region"/>
    <property type="evidence" value="ECO:0007669"/>
    <property type="project" value="GOC"/>
</dbReference>
<dbReference type="RefSeq" id="XP_004871053.1">
    <property type="nucleotide sequence ID" value="XM_004870996.3"/>
</dbReference>
<dbReference type="InterPro" id="IPR055289">
    <property type="entry name" value="OFD1"/>
</dbReference>
<dbReference type="GO" id="GO:0036064">
    <property type="term" value="C:ciliary basal body"/>
    <property type="evidence" value="ECO:0007669"/>
    <property type="project" value="TreeGrafter"/>
</dbReference>
<dbReference type="KEGG" id="hgl:101722319"/>
<evidence type="ECO:0000256" key="1">
    <source>
        <dbReference type="SAM" id="Coils"/>
    </source>
</evidence>
<feature type="region of interest" description="Disordered" evidence="2">
    <location>
        <begin position="750"/>
        <end position="777"/>
    </location>
</feature>
<feature type="region of interest" description="Disordered" evidence="2">
    <location>
        <begin position="860"/>
        <end position="922"/>
    </location>
</feature>
<dbReference type="GO" id="GO:0060287">
    <property type="term" value="P:epithelial cilium movement involved in determination of left/right asymmetry"/>
    <property type="evidence" value="ECO:0007669"/>
    <property type="project" value="TreeGrafter"/>
</dbReference>
<feature type="coiled-coil region" evidence="1">
    <location>
        <begin position="374"/>
        <end position="466"/>
    </location>
</feature>
<feature type="compositionally biased region" description="Low complexity" evidence="2">
    <location>
        <begin position="719"/>
        <end position="731"/>
    </location>
</feature>
<proteinExistence type="predicted"/>
<name>A0AAX6S855_HETGA</name>
<dbReference type="Proteomes" id="UP000694906">
    <property type="component" value="Unplaced"/>
</dbReference>
<evidence type="ECO:0000313" key="4">
    <source>
        <dbReference type="RefSeq" id="XP_004871053.1"/>
    </source>
</evidence>
<dbReference type="Pfam" id="PF16045">
    <property type="entry name" value="LisH_2"/>
    <property type="match status" value="1"/>
</dbReference>
<organism evidence="3 6">
    <name type="scientific">Heterocephalus glaber</name>
    <name type="common">Naked mole rat</name>
    <dbReference type="NCBI Taxonomy" id="10181"/>
    <lineage>
        <taxon>Eukaryota</taxon>
        <taxon>Metazoa</taxon>
        <taxon>Chordata</taxon>
        <taxon>Craniata</taxon>
        <taxon>Vertebrata</taxon>
        <taxon>Euteleostomi</taxon>
        <taxon>Mammalia</taxon>
        <taxon>Eutheria</taxon>
        <taxon>Euarchontoglires</taxon>
        <taxon>Glires</taxon>
        <taxon>Rodentia</taxon>
        <taxon>Hystricomorpha</taxon>
        <taxon>Bathyergidae</taxon>
        <taxon>Heterocephalus</taxon>
    </lineage>
</organism>
<reference evidence="4 5" key="1">
    <citation type="submission" date="2025-04" db="UniProtKB">
        <authorList>
            <consortium name="RefSeq"/>
        </authorList>
    </citation>
    <scope>IDENTIFICATION</scope>
</reference>
<dbReference type="CTD" id="8481"/>
<dbReference type="SMART" id="SM00667">
    <property type="entry name" value="LisH"/>
    <property type="match status" value="1"/>
</dbReference>
<dbReference type="AlphaFoldDB" id="A0AAX6S855"/>
<dbReference type="PANTHER" id="PTHR39063:SF1">
    <property type="entry name" value="OFD1 CENTRIOLE AND CENTRIOLAR SATELLITE PROTEIN"/>
    <property type="match status" value="1"/>
</dbReference>
<feature type="region of interest" description="Disordered" evidence="2">
    <location>
        <begin position="690"/>
        <end position="733"/>
    </location>
</feature>
<keyword evidence="1" id="KW-0175">Coiled coil</keyword>
<feature type="region of interest" description="Disordered" evidence="2">
    <location>
        <begin position="955"/>
        <end position="1000"/>
    </location>
</feature>
<feature type="compositionally biased region" description="Polar residues" evidence="2">
    <location>
        <begin position="971"/>
        <end position="981"/>
    </location>
</feature>
<dbReference type="InterPro" id="IPR006594">
    <property type="entry name" value="LisH"/>
</dbReference>
<feature type="region of interest" description="Disordered" evidence="2">
    <location>
        <begin position="642"/>
        <end position="661"/>
    </location>
</feature>
<feature type="compositionally biased region" description="Basic and acidic residues" evidence="2">
    <location>
        <begin position="955"/>
        <end position="970"/>
    </location>
</feature>
<protein>
    <submittedName>
        <fullName evidence="4 5">Oral-facial-digital syndrome 1 protein isoform X1</fullName>
    </submittedName>
</protein>
<evidence type="ECO:0000313" key="5">
    <source>
        <dbReference type="RefSeq" id="XP_012923338.1"/>
    </source>
</evidence>
<dbReference type="PANTHER" id="PTHR39063">
    <property type="entry name" value="ORAL-FACIAL-DIGITAL SYNDROME 1 PROTEIN HOMOLOG"/>
    <property type="match status" value="1"/>
</dbReference>
<dbReference type="RefSeq" id="XP_012923338.1">
    <property type="nucleotide sequence ID" value="XM_013067884.2"/>
</dbReference>
<accession>A0AAX6S855</accession>
<gene>
    <name evidence="4 5 6" type="primary">Ofd1</name>
</gene>
<feature type="compositionally biased region" description="Basic and acidic residues" evidence="2">
    <location>
        <begin position="866"/>
        <end position="922"/>
    </location>
</feature>
<keyword evidence="3" id="KW-1185">Reference proteome</keyword>
<sequence>MPPKYNVLSQDELRKKLYQTFKDRGILDTLKTQLRNQLIHELRHPVLSRELQPQSISVEGSTLLIGASHSLVADHLQRCGYQYSLSVFFLESGLTKEKVFTMQDLLQLIKINPTSSPYRSLISRFEKENQKSLLMNFLKELAEYHQANKNCDVETQTSSTFPSKDSLAEKFQLIDDQFADAYPQRPKLESLEVKLNEYKSELEQQLQAEMCQKLKYFKETEIAKIKMEEKRKYEKELAEFRHEFERTYKAKTEALISQEKNTLERIQKHWETETNEIYTQRQLLLKDIDLLRGREADLKQRVEAFELSQKLQEEKNKSVEEALRRREQNIKSIEETYDQKLKNELLMYQLELKDDYIARTNSLIEDERKNKEKAIHLQEELTAVNSKKEELNQSANRMKELELKLESIKAQLVTTTKQNHLLNERVKEMSDYSQLKKEKLELQTQNKLLKQQLENSRSENLHLLNRMAQPAPELLVFQKALKKAEDTIAFEHREFETQRQVLQKQLQSEIEHSTQLKAKLLDYDSSVKRLTIQVADLKLQLKQTQTALENEVYRNPKQSLSHRCMNSLLNGLTVPHTGDGIRDVLNSSPEQEIMPKIPGYPNAGREGCSPDLDLEFVANTKIKVRELKQEGERLERAFRSYHQRVTHNPTKSPPPAKSLPSMHLLGAFKSTSSTSLGRCVFTEDRIVSEQPQMCTPNKEKNDTVTEATPDSVTSQPFGSTSSRRLSSTPLPKARRSLENELYLEGLGRSHIVSSSPCPDKTPQPSPAESRHSLSVHSFSGPLEQKATLYQRQTEVEDRSEFSNLNKPAFKDTEAFEPSFTHAGAWPRQFEEDRFLSAGDMSHMDSAVPAMLTIPTTYHNQTAEQKQSGEYKEEENTWEQHVKEQRQKEEQRQSDLREALERERRELEKLDQERRMTEESLKIEMEKELEMSVQEMKEKSATSENLLEKYMKIIQQKKEQQTADKSSKKMLQESSQVDTLPSSDKDESFTGFSHEEPDDIW</sequence>
<evidence type="ECO:0000256" key="2">
    <source>
        <dbReference type="SAM" id="MobiDB-lite"/>
    </source>
</evidence>
<dbReference type="PROSITE" id="PS50896">
    <property type="entry name" value="LISH"/>
    <property type="match status" value="1"/>
</dbReference>
<feature type="coiled-coil region" evidence="1">
    <location>
        <begin position="309"/>
        <end position="343"/>
    </location>
</feature>
<feature type="coiled-coil region" evidence="1">
    <location>
        <begin position="188"/>
        <end position="269"/>
    </location>
</feature>
<dbReference type="GO" id="GO:0005813">
    <property type="term" value="C:centrosome"/>
    <property type="evidence" value="ECO:0007669"/>
    <property type="project" value="TreeGrafter"/>
</dbReference>
<evidence type="ECO:0000313" key="3">
    <source>
        <dbReference type="Proteomes" id="UP000694906"/>
    </source>
</evidence>